<dbReference type="InParanoid" id="G2Q7N3"/>
<dbReference type="RefSeq" id="XP_003661336.1">
    <property type="nucleotide sequence ID" value="XM_003661288.1"/>
</dbReference>
<dbReference type="GeneID" id="11512015"/>
<gene>
    <name evidence="2" type="ORF">MYCTH_2108644</name>
</gene>
<feature type="region of interest" description="Disordered" evidence="1">
    <location>
        <begin position="1"/>
        <end position="33"/>
    </location>
</feature>
<name>G2Q7N3_THET4</name>
<protein>
    <submittedName>
        <fullName evidence="2">Uncharacterized protein</fullName>
    </submittedName>
</protein>
<accession>G2Q7N3</accession>
<sequence length="148" mass="16346">MSVPLPMVAAGAATSPTTTPAATESRTSTKTTMTMTTTTTKATKATKALRGSVRSHETRARLKISWSRELRIAVEVATNERNSAIADSDEESDIEALSLVLLQRPRLLSTIATGTRRSLADTARAELPSWWWLLGLYYFIWMGTHRTY</sequence>
<evidence type="ECO:0000256" key="1">
    <source>
        <dbReference type="SAM" id="MobiDB-lite"/>
    </source>
</evidence>
<dbReference type="Proteomes" id="UP000007322">
    <property type="component" value="Chromosome 2"/>
</dbReference>
<dbReference type="VEuPathDB" id="FungiDB:MYCTH_2108644"/>
<dbReference type="EMBL" id="CP003003">
    <property type="protein sequence ID" value="AEO56091.1"/>
    <property type="molecule type" value="Genomic_DNA"/>
</dbReference>
<reference evidence="2 3" key="1">
    <citation type="journal article" date="2011" name="Nat. Biotechnol.">
        <title>Comparative genomic analysis of the thermophilic biomass-degrading fungi Myceliophthora thermophila and Thielavia terrestris.</title>
        <authorList>
            <person name="Berka R.M."/>
            <person name="Grigoriev I.V."/>
            <person name="Otillar R."/>
            <person name="Salamov A."/>
            <person name="Grimwood J."/>
            <person name="Reid I."/>
            <person name="Ishmael N."/>
            <person name="John T."/>
            <person name="Darmond C."/>
            <person name="Moisan M.-C."/>
            <person name="Henrissat B."/>
            <person name="Coutinho P.M."/>
            <person name="Lombard V."/>
            <person name="Natvig D.O."/>
            <person name="Lindquist E."/>
            <person name="Schmutz J."/>
            <person name="Lucas S."/>
            <person name="Harris P."/>
            <person name="Powlowski J."/>
            <person name="Bellemare A."/>
            <person name="Taylor D."/>
            <person name="Butler G."/>
            <person name="de Vries R.P."/>
            <person name="Allijn I.E."/>
            <person name="van den Brink J."/>
            <person name="Ushinsky S."/>
            <person name="Storms R."/>
            <person name="Powell A.J."/>
            <person name="Paulsen I.T."/>
            <person name="Elbourne L.D.H."/>
            <person name="Baker S.E."/>
            <person name="Magnuson J."/>
            <person name="LaBoissiere S."/>
            <person name="Clutterbuck A.J."/>
            <person name="Martinez D."/>
            <person name="Wogulis M."/>
            <person name="de Leon A.L."/>
            <person name="Rey M.W."/>
            <person name="Tsang A."/>
        </authorList>
    </citation>
    <scope>NUCLEOTIDE SEQUENCE [LARGE SCALE GENOMIC DNA]</scope>
    <source>
        <strain evidence="3">ATCC 42464 / BCRC 31852 / DSM 1799</strain>
    </source>
</reference>
<organism evidence="2 3">
    <name type="scientific">Thermothelomyces thermophilus (strain ATCC 42464 / BCRC 31852 / DSM 1799)</name>
    <name type="common">Sporotrichum thermophile</name>
    <dbReference type="NCBI Taxonomy" id="573729"/>
    <lineage>
        <taxon>Eukaryota</taxon>
        <taxon>Fungi</taxon>
        <taxon>Dikarya</taxon>
        <taxon>Ascomycota</taxon>
        <taxon>Pezizomycotina</taxon>
        <taxon>Sordariomycetes</taxon>
        <taxon>Sordariomycetidae</taxon>
        <taxon>Sordariales</taxon>
        <taxon>Chaetomiaceae</taxon>
        <taxon>Thermothelomyces</taxon>
    </lineage>
</organism>
<dbReference type="KEGG" id="mtm:MYCTH_2108644"/>
<dbReference type="HOGENOM" id="CLU_1760048_0_0_1"/>
<evidence type="ECO:0000313" key="2">
    <source>
        <dbReference type="EMBL" id="AEO56091.1"/>
    </source>
</evidence>
<proteinExistence type="predicted"/>
<keyword evidence="3" id="KW-1185">Reference proteome</keyword>
<feature type="compositionally biased region" description="Low complexity" evidence="1">
    <location>
        <begin position="9"/>
        <end position="33"/>
    </location>
</feature>
<evidence type="ECO:0000313" key="3">
    <source>
        <dbReference type="Proteomes" id="UP000007322"/>
    </source>
</evidence>
<dbReference type="AlphaFoldDB" id="G2Q7N3"/>